<dbReference type="GO" id="GO:0016853">
    <property type="term" value="F:isomerase activity"/>
    <property type="evidence" value="ECO:0007669"/>
    <property type="project" value="UniProtKB-KW"/>
</dbReference>
<dbReference type="PANTHER" id="PTHR42852:SF6">
    <property type="entry name" value="THIOL:DISULFIDE INTERCHANGE PROTEIN DSBE"/>
    <property type="match status" value="1"/>
</dbReference>
<dbReference type="CDD" id="cd02966">
    <property type="entry name" value="TlpA_like_family"/>
    <property type="match status" value="1"/>
</dbReference>
<keyword evidence="4" id="KW-0676">Redox-active center</keyword>
<dbReference type="InterPro" id="IPR050553">
    <property type="entry name" value="Thioredoxin_ResA/DsbE_sf"/>
</dbReference>
<dbReference type="EMBL" id="FSRQ01000001">
    <property type="protein sequence ID" value="SIN87789.1"/>
    <property type="molecule type" value="Genomic_DNA"/>
</dbReference>
<evidence type="ECO:0000256" key="1">
    <source>
        <dbReference type="ARBA" id="ARBA00004196"/>
    </source>
</evidence>
<dbReference type="Gene3D" id="3.40.30.10">
    <property type="entry name" value="Glutaredoxin"/>
    <property type="match status" value="1"/>
</dbReference>
<dbReference type="PANTHER" id="PTHR42852">
    <property type="entry name" value="THIOL:DISULFIDE INTERCHANGE PROTEIN DSBE"/>
    <property type="match status" value="1"/>
</dbReference>
<proteinExistence type="predicted"/>
<gene>
    <name evidence="6" type="ORF">SAMN05421769_0797</name>
</gene>
<dbReference type="PROSITE" id="PS51352">
    <property type="entry name" value="THIOREDOXIN_2"/>
    <property type="match status" value="1"/>
</dbReference>
<dbReference type="Pfam" id="PF08534">
    <property type="entry name" value="Redoxin"/>
    <property type="match status" value="1"/>
</dbReference>
<keyword evidence="2" id="KW-0201">Cytochrome c-type biogenesis</keyword>
<sequence>MRRIFFLFLLWGIFINGKVKSDTLTTIIKGNIENLSDGKIYLYKNTFDNVIDSTDVKNEKFHLEHMFLENQPQYIGFFHYDSQNLKTLFFFPKKDLKSDKTKYVDRIMSDSLIIFDKALKINKEVSNSHTIYANTTVNGGKQTLAYLQSEIDLFDNIDITTVNLIGERIKKNPFSYHLLYELQDHKNDLDAKDLEKLMHLFNNDIKKSLVYNNIESFVILKNKSKKEKIITSLKNNNGKNQKIINEKYKKHLIIFWASWCGPCLQEIPHLKKINKENKDIELISISIDKDEKAWKKKLSEEKITWKQLIVNLQDQKLLEASFGFSNTVPYTILIDNNFKVLYQFTGLISKENLNKILKE</sequence>
<keyword evidence="3" id="KW-1015">Disulfide bond</keyword>
<comment type="subcellular location">
    <subcellularLocation>
        <location evidence="1">Cell envelope</location>
    </subcellularLocation>
</comment>
<dbReference type="InterPro" id="IPR025380">
    <property type="entry name" value="DUF4369"/>
</dbReference>
<evidence type="ECO:0000256" key="3">
    <source>
        <dbReference type="ARBA" id="ARBA00023157"/>
    </source>
</evidence>
<evidence type="ECO:0000313" key="7">
    <source>
        <dbReference type="Proteomes" id="UP000184782"/>
    </source>
</evidence>
<dbReference type="InterPro" id="IPR017937">
    <property type="entry name" value="Thioredoxin_CS"/>
</dbReference>
<dbReference type="RefSeq" id="WP_074228952.1">
    <property type="nucleotide sequence ID" value="NZ_FSRQ01000001.1"/>
</dbReference>
<dbReference type="GO" id="GO:0030313">
    <property type="term" value="C:cell envelope"/>
    <property type="evidence" value="ECO:0007669"/>
    <property type="project" value="UniProtKB-SubCell"/>
</dbReference>
<dbReference type="InterPro" id="IPR013740">
    <property type="entry name" value="Redoxin"/>
</dbReference>
<dbReference type="AlphaFoldDB" id="A0A1N6EXK4"/>
<dbReference type="PROSITE" id="PS00194">
    <property type="entry name" value="THIOREDOXIN_1"/>
    <property type="match status" value="1"/>
</dbReference>
<protein>
    <submittedName>
        <fullName evidence="6">Thiol-disulfide isomerase or thioredoxin</fullName>
    </submittedName>
</protein>
<keyword evidence="6" id="KW-0413">Isomerase</keyword>
<dbReference type="GO" id="GO:0017004">
    <property type="term" value="P:cytochrome complex assembly"/>
    <property type="evidence" value="ECO:0007669"/>
    <property type="project" value="UniProtKB-KW"/>
</dbReference>
<organism evidence="6 7">
    <name type="scientific">Chryseobacterium scophthalmum</name>
    <dbReference type="NCBI Taxonomy" id="59733"/>
    <lineage>
        <taxon>Bacteria</taxon>
        <taxon>Pseudomonadati</taxon>
        <taxon>Bacteroidota</taxon>
        <taxon>Flavobacteriia</taxon>
        <taxon>Flavobacteriales</taxon>
        <taxon>Weeksellaceae</taxon>
        <taxon>Chryseobacterium group</taxon>
        <taxon>Chryseobacterium</taxon>
    </lineage>
</organism>
<dbReference type="GO" id="GO:0016491">
    <property type="term" value="F:oxidoreductase activity"/>
    <property type="evidence" value="ECO:0007669"/>
    <property type="project" value="InterPro"/>
</dbReference>
<reference evidence="7" key="1">
    <citation type="submission" date="2016-12" db="EMBL/GenBank/DDBJ databases">
        <authorList>
            <person name="Varghese N."/>
            <person name="Submissions S."/>
        </authorList>
    </citation>
    <scope>NUCLEOTIDE SEQUENCE [LARGE SCALE GENOMIC DNA]</scope>
    <source>
        <strain evidence="7">DSM 16779</strain>
    </source>
</reference>
<dbReference type="InterPro" id="IPR013766">
    <property type="entry name" value="Thioredoxin_domain"/>
</dbReference>
<evidence type="ECO:0000256" key="2">
    <source>
        <dbReference type="ARBA" id="ARBA00022748"/>
    </source>
</evidence>
<dbReference type="SUPFAM" id="SSF52833">
    <property type="entry name" value="Thioredoxin-like"/>
    <property type="match status" value="1"/>
</dbReference>
<name>A0A1N6EXK4_9FLAO</name>
<evidence type="ECO:0000256" key="4">
    <source>
        <dbReference type="ARBA" id="ARBA00023284"/>
    </source>
</evidence>
<dbReference type="Pfam" id="PF14289">
    <property type="entry name" value="DUF4369"/>
    <property type="match status" value="1"/>
</dbReference>
<feature type="domain" description="Thioredoxin" evidence="5">
    <location>
        <begin position="222"/>
        <end position="359"/>
    </location>
</feature>
<dbReference type="Proteomes" id="UP000184782">
    <property type="component" value="Unassembled WGS sequence"/>
</dbReference>
<keyword evidence="7" id="KW-1185">Reference proteome</keyword>
<dbReference type="STRING" id="59733.SAMN05421769_0797"/>
<evidence type="ECO:0000313" key="6">
    <source>
        <dbReference type="EMBL" id="SIN87789.1"/>
    </source>
</evidence>
<evidence type="ECO:0000259" key="5">
    <source>
        <dbReference type="PROSITE" id="PS51352"/>
    </source>
</evidence>
<dbReference type="InterPro" id="IPR036249">
    <property type="entry name" value="Thioredoxin-like_sf"/>
</dbReference>
<accession>A0A1N6EXK4</accession>